<dbReference type="Proteomes" id="UP000255469">
    <property type="component" value="Unassembled WGS sequence"/>
</dbReference>
<proteinExistence type="predicted"/>
<name>A0A379E280_9BACT</name>
<evidence type="ECO:0000313" key="3">
    <source>
        <dbReference type="EMBL" id="SUB86530.1"/>
    </source>
</evidence>
<sequence>MEIEEYRKQFIDEIRNDASLECSDPESHFIERVLTDLEDIGELSDPIPMSVEIRNSRRQILAFDGYSYDEADGALVLIASEFTNQRDTAPTLTNTRIEDLLSYMQRFIEEAVNGNIRNFCDDSDPAVNIASEFRKKIGKGMTATEILRFKFIIISNYTLSKQVKNLKRPDFLGRPVELNVWTLERFFQTFVSNSSETLEIETKDYNCDGIPCLKADLGDLSNYDAYLGIVPGEFLAKIYYDYGSRLLQGNVRAFLSFRGNVNKGIRSTIMKQPENFFTYNNGIAIVARSVRFSADRTKITYFKDLQIINGGQTTAALASAIIKNEAPKGMDNLFVPMKLTVLNVDDDMSEEQVQNYNELTKTISECANSQNAVKPADFFSNHPFHVKIEQLSRKVMAPPIGGNPYQTVWFYERSRGKWEQEQMKLNAHQRDLFKQKNPKDQLITKEKLAKCYNAILMHPDQVCKSSADNFKVFAPYIDGIYENDRDSINDEFFKKCVCSIIIFDKLDKLISKEEWYPKGGNKAQITPYTISKLMTLLPKGTDLDWVSIWNKQTLYPTLATELLRLAFFTHQYLEKKAEGGLVRSLSRLISTWSDFKAVEFTLSDAFTRSLISKEETKATEQAAKRAHKFNSKIDASVEIFKLGAPYWMSVYQALTKEELLSYGDCDFIRSIATYIGRGSLPTPAQCRRLLKIVNKAEDKGYIMP</sequence>
<evidence type="ECO:0000259" key="2">
    <source>
        <dbReference type="Pfam" id="PF22879"/>
    </source>
</evidence>
<dbReference type="Pfam" id="PF10592">
    <property type="entry name" value="AIPR"/>
    <property type="match status" value="1"/>
</dbReference>
<dbReference type="EMBL" id="UGTM01000001">
    <property type="protein sequence ID" value="SUB86530.1"/>
    <property type="molecule type" value="Genomic_DNA"/>
</dbReference>
<evidence type="ECO:0000313" key="4">
    <source>
        <dbReference type="Proteomes" id="UP000255469"/>
    </source>
</evidence>
<dbReference type="InterPro" id="IPR018891">
    <property type="entry name" value="AIPR_C"/>
</dbReference>
<dbReference type="AlphaFoldDB" id="A0A379E280"/>
<organism evidence="3 4">
    <name type="scientific">Prevotella denticola</name>
    <dbReference type="NCBI Taxonomy" id="28129"/>
    <lineage>
        <taxon>Bacteria</taxon>
        <taxon>Pseudomonadati</taxon>
        <taxon>Bacteroidota</taxon>
        <taxon>Bacteroidia</taxon>
        <taxon>Bacteroidales</taxon>
        <taxon>Prevotellaceae</taxon>
        <taxon>Prevotella</taxon>
    </lineage>
</organism>
<protein>
    <submittedName>
        <fullName evidence="3">AIPR protein</fullName>
    </submittedName>
</protein>
<reference evidence="3 4" key="1">
    <citation type="submission" date="2018-06" db="EMBL/GenBank/DDBJ databases">
        <authorList>
            <consortium name="Pathogen Informatics"/>
            <person name="Doyle S."/>
        </authorList>
    </citation>
    <scope>NUCLEOTIDE SEQUENCE [LARGE SCALE GENOMIC DNA]</scope>
    <source>
        <strain evidence="3 4">NCTC13067</strain>
    </source>
</reference>
<dbReference type="Pfam" id="PF22879">
    <property type="entry name" value="AIPR_N"/>
    <property type="match status" value="1"/>
</dbReference>
<dbReference type="RefSeq" id="WP_025068138.1">
    <property type="nucleotide sequence ID" value="NZ_CAUVPN010000007.1"/>
</dbReference>
<feature type="domain" description="Abortive phage infection protein C-terminal" evidence="1">
    <location>
        <begin position="247"/>
        <end position="576"/>
    </location>
</feature>
<dbReference type="InterPro" id="IPR055101">
    <property type="entry name" value="AIPR_N"/>
</dbReference>
<accession>A0A379E280</accession>
<feature type="domain" description="Abortive infection phage resistance protein N-terminal" evidence="2">
    <location>
        <begin position="29"/>
        <end position="188"/>
    </location>
</feature>
<evidence type="ECO:0000259" key="1">
    <source>
        <dbReference type="Pfam" id="PF10592"/>
    </source>
</evidence>
<gene>
    <name evidence="3" type="ORF">NCTC13067_00169</name>
</gene>